<keyword evidence="5" id="KW-1185">Reference proteome</keyword>
<evidence type="ECO:0000256" key="2">
    <source>
        <dbReference type="ARBA" id="ARBA00022679"/>
    </source>
</evidence>
<dbReference type="EMBL" id="CP027783">
    <property type="protein sequence ID" value="AYW47384.1"/>
    <property type="molecule type" value="Genomic_DNA"/>
</dbReference>
<evidence type="ECO:0000256" key="1">
    <source>
        <dbReference type="ARBA" id="ARBA00022676"/>
    </source>
</evidence>
<proteinExistence type="predicted"/>
<accession>A0ABM7A7C9</accession>
<dbReference type="CDD" id="cd03801">
    <property type="entry name" value="GT4_PimA-like"/>
    <property type="match status" value="1"/>
</dbReference>
<sequence length="385" mass="45379">MEKVRVVSNVRGFLTTLFNDDRLFVNFIQKSKVYEINNRKKELLSKLIRSKLFDILGISQVIKNKETNYDYLFSFNRFVDSKLPYALYLENPTALYHYSIGRGESFLGRRFLKKHLENKRLLEICCMSKACETTFTKLCNVGDAPNFKLETIYPLVLKNSFFKEELLREKIEQKKLKLIYIAQGKRFISKGGLEVIKLMEKINNRYVSLTIISNKRSINKEIWETIEKSSNINFIEFNLTYDKLERVYFDHHILLHPTSDDSFGLTILEAMKAGLPVISTNLYAIPEMVVDGYNGYLTTPKYYFFDEDNLPNKKVWNNREETIYSEKNIDNNIINFMNEKIAKLDSNRGLLMQMSLNSYKKATVGEFSEEWIIRQWNNVFLKENK</sequence>
<gene>
    <name evidence="4" type="ORF">C7K38_02740</name>
</gene>
<keyword evidence="1" id="KW-0328">Glycosyltransferase</keyword>
<organism evidence="4 5">
    <name type="scientific">Tetragenococcus osmophilus</name>
    <dbReference type="NCBI Taxonomy" id="526944"/>
    <lineage>
        <taxon>Bacteria</taxon>
        <taxon>Bacillati</taxon>
        <taxon>Bacillota</taxon>
        <taxon>Bacilli</taxon>
        <taxon>Lactobacillales</taxon>
        <taxon>Enterococcaceae</taxon>
        <taxon>Tetragenococcus</taxon>
    </lineage>
</organism>
<evidence type="ECO:0000259" key="3">
    <source>
        <dbReference type="Pfam" id="PF00534"/>
    </source>
</evidence>
<evidence type="ECO:0000313" key="5">
    <source>
        <dbReference type="Proteomes" id="UP000268310"/>
    </source>
</evidence>
<feature type="domain" description="Glycosyl transferase family 1" evidence="3">
    <location>
        <begin position="168"/>
        <end position="301"/>
    </location>
</feature>
<dbReference type="RefSeq" id="WP_103100164.1">
    <property type="nucleotide sequence ID" value="NZ_CP027783.1"/>
</dbReference>
<reference evidence="4 5" key="1">
    <citation type="journal article" date="2012" name="Int. J. Syst. Evol. Microbiol.">
        <title>Characterization of Tetragenococcus strains from sugar thick juice reveals a novel species, Tetragenococcus osmophilus sp. nov., and divides Tetragenococcus halophilus into two subspecies, T. halophilus subsp. halophilus subsp. nov. and T. halophilus subsp. flandriensis subsp. nov.</title>
        <authorList>
            <person name="Juste A."/>
            <person name="Van Trappen S."/>
            <person name="Verreth C."/>
            <person name="Cleenwerck I."/>
            <person name="De Vos P."/>
            <person name="Lievens B."/>
            <person name="Willems K.A."/>
        </authorList>
    </citation>
    <scope>NUCLEOTIDE SEQUENCE [LARGE SCALE GENOMIC DNA]</scope>
    <source>
        <strain evidence="4 5">JCM 31126</strain>
    </source>
</reference>
<dbReference type="Gene3D" id="3.40.50.2000">
    <property type="entry name" value="Glycogen Phosphorylase B"/>
    <property type="match status" value="2"/>
</dbReference>
<dbReference type="InterPro" id="IPR001296">
    <property type="entry name" value="Glyco_trans_1"/>
</dbReference>
<dbReference type="PANTHER" id="PTHR12526">
    <property type="entry name" value="GLYCOSYLTRANSFERASE"/>
    <property type="match status" value="1"/>
</dbReference>
<evidence type="ECO:0000313" key="4">
    <source>
        <dbReference type="EMBL" id="AYW47384.1"/>
    </source>
</evidence>
<dbReference type="Proteomes" id="UP000268310">
    <property type="component" value="Chromosome"/>
</dbReference>
<keyword evidence="2" id="KW-0808">Transferase</keyword>
<dbReference type="PANTHER" id="PTHR12526:SF629">
    <property type="entry name" value="TEICHURONIC ACID BIOSYNTHESIS GLYCOSYLTRANSFERASE TUAH-RELATED"/>
    <property type="match status" value="1"/>
</dbReference>
<dbReference type="SUPFAM" id="SSF53756">
    <property type="entry name" value="UDP-Glycosyltransferase/glycogen phosphorylase"/>
    <property type="match status" value="1"/>
</dbReference>
<dbReference type="Pfam" id="PF00534">
    <property type="entry name" value="Glycos_transf_1"/>
    <property type="match status" value="1"/>
</dbReference>
<name>A0ABM7A7C9_9ENTE</name>
<protein>
    <recommendedName>
        <fullName evidence="3">Glycosyl transferase family 1 domain-containing protein</fullName>
    </recommendedName>
</protein>